<dbReference type="InterPro" id="IPR038495">
    <property type="entry name" value="ATPase_E_C"/>
</dbReference>
<evidence type="ECO:0000256" key="3">
    <source>
        <dbReference type="ARBA" id="ARBA00023065"/>
    </source>
</evidence>
<dbReference type="EMBL" id="JAEPRA010000013">
    <property type="protein sequence ID" value="KAG2176514.1"/>
    <property type="molecule type" value="Genomic_DNA"/>
</dbReference>
<dbReference type="Proteomes" id="UP000612746">
    <property type="component" value="Unassembled WGS sequence"/>
</dbReference>
<evidence type="ECO:0000313" key="6">
    <source>
        <dbReference type="EMBL" id="KAG2176514.1"/>
    </source>
</evidence>
<gene>
    <name evidence="6" type="ORF">INT44_007177</name>
</gene>
<feature type="domain" description="G-patch" evidence="5">
    <location>
        <begin position="374"/>
        <end position="422"/>
    </location>
</feature>
<dbReference type="PANTHER" id="PTHR13384">
    <property type="entry name" value="G PATCH DOMAIN-CONTAINING PROTEIN 1"/>
    <property type="match status" value="1"/>
</dbReference>
<feature type="compositionally biased region" description="Polar residues" evidence="4">
    <location>
        <begin position="747"/>
        <end position="760"/>
    </location>
</feature>
<feature type="compositionally biased region" description="Basic and acidic residues" evidence="4">
    <location>
        <begin position="300"/>
        <end position="310"/>
    </location>
</feature>
<dbReference type="Gene3D" id="3.30.2320.30">
    <property type="entry name" value="ATP synthase, E subunit, C-terminal"/>
    <property type="match status" value="1"/>
</dbReference>
<keyword evidence="7" id="KW-1185">Reference proteome</keyword>
<feature type="compositionally biased region" description="Acidic residues" evidence="4">
    <location>
        <begin position="936"/>
        <end position="949"/>
    </location>
</feature>
<feature type="region of interest" description="Disordered" evidence="4">
    <location>
        <begin position="584"/>
        <end position="613"/>
    </location>
</feature>
<feature type="compositionally biased region" description="Basic and acidic residues" evidence="4">
    <location>
        <begin position="235"/>
        <end position="248"/>
    </location>
</feature>
<feature type="region of interest" description="Disordered" evidence="4">
    <location>
        <begin position="747"/>
        <end position="798"/>
    </location>
</feature>
<dbReference type="InterPro" id="IPR002842">
    <property type="entry name" value="ATPase_V1_Esu"/>
</dbReference>
<feature type="compositionally biased region" description="Basic and acidic residues" evidence="4">
    <location>
        <begin position="765"/>
        <end position="794"/>
    </location>
</feature>
<feature type="region of interest" description="Disordered" evidence="4">
    <location>
        <begin position="935"/>
        <end position="1102"/>
    </location>
</feature>
<feature type="compositionally biased region" description="Basic residues" evidence="4">
    <location>
        <begin position="1059"/>
        <end position="1094"/>
    </location>
</feature>
<dbReference type="GO" id="GO:0046961">
    <property type="term" value="F:proton-transporting ATPase activity, rotational mechanism"/>
    <property type="evidence" value="ECO:0007669"/>
    <property type="project" value="InterPro"/>
</dbReference>
<dbReference type="Pfam" id="PF26093">
    <property type="entry name" value="HTH_TGH"/>
    <property type="match status" value="1"/>
</dbReference>
<dbReference type="OrthoDB" id="20507at2759"/>
<organism evidence="6 7">
    <name type="scientific">Umbelopsis vinacea</name>
    <dbReference type="NCBI Taxonomy" id="44442"/>
    <lineage>
        <taxon>Eukaryota</taxon>
        <taxon>Fungi</taxon>
        <taxon>Fungi incertae sedis</taxon>
        <taxon>Mucoromycota</taxon>
        <taxon>Mucoromycotina</taxon>
        <taxon>Umbelopsidomycetes</taxon>
        <taxon>Umbelopsidales</taxon>
        <taxon>Umbelopsidaceae</taxon>
        <taxon>Umbelopsis</taxon>
    </lineage>
</organism>
<comment type="similarity">
    <text evidence="1">Belongs to the V-ATPase E subunit family.</text>
</comment>
<feature type="region of interest" description="Disordered" evidence="4">
    <location>
        <begin position="826"/>
        <end position="854"/>
    </location>
</feature>
<proteinExistence type="inferred from homology"/>
<feature type="compositionally biased region" description="Basic residues" evidence="4">
    <location>
        <begin position="520"/>
        <end position="542"/>
    </location>
</feature>
<dbReference type="Pfam" id="PF01585">
    <property type="entry name" value="G-patch"/>
    <property type="match status" value="1"/>
</dbReference>
<name>A0A8H7UEK1_9FUNG</name>
<protein>
    <recommendedName>
        <fullName evidence="5">G-patch domain-containing protein</fullName>
    </recommendedName>
</protein>
<dbReference type="AlphaFoldDB" id="A0A8H7UEK1"/>
<dbReference type="InterPro" id="IPR000467">
    <property type="entry name" value="G_patch_dom"/>
</dbReference>
<feature type="compositionally biased region" description="Basic and acidic residues" evidence="4">
    <location>
        <begin position="1044"/>
        <end position="1058"/>
    </location>
</feature>
<evidence type="ECO:0000313" key="7">
    <source>
        <dbReference type="Proteomes" id="UP000612746"/>
    </source>
</evidence>
<accession>A0A8H7UEK1</accession>
<evidence type="ECO:0000256" key="1">
    <source>
        <dbReference type="ARBA" id="ARBA00005901"/>
    </source>
</evidence>
<dbReference type="Pfam" id="PF01991">
    <property type="entry name" value="vATP-synt_E"/>
    <property type="match status" value="1"/>
</dbReference>
<feature type="region of interest" description="Disordered" evidence="4">
    <location>
        <begin position="230"/>
        <end position="250"/>
    </location>
</feature>
<comment type="caution">
    <text evidence="6">The sequence shown here is derived from an EMBL/GenBank/DDBJ whole genome shotgun (WGS) entry which is preliminary data.</text>
</comment>
<dbReference type="PANTHER" id="PTHR13384:SF19">
    <property type="entry name" value="G PATCH DOMAIN-CONTAINING PROTEIN 1"/>
    <property type="match status" value="1"/>
</dbReference>
<keyword evidence="3" id="KW-0406">Ion transport</keyword>
<evidence type="ECO:0000256" key="4">
    <source>
        <dbReference type="SAM" id="MobiDB-lite"/>
    </source>
</evidence>
<feature type="region of interest" description="Disordered" evidence="4">
    <location>
        <begin position="519"/>
        <end position="552"/>
    </location>
</feature>
<feature type="region of interest" description="Disordered" evidence="4">
    <location>
        <begin position="291"/>
        <end position="310"/>
    </location>
</feature>
<dbReference type="SUPFAM" id="SSF160527">
    <property type="entry name" value="V-type ATPase subunit E-like"/>
    <property type="match status" value="1"/>
</dbReference>
<dbReference type="PROSITE" id="PS50174">
    <property type="entry name" value="G_PATCH"/>
    <property type="match status" value="1"/>
</dbReference>
<dbReference type="Pfam" id="PF07713">
    <property type="entry name" value="DUF1604"/>
    <property type="match status" value="1"/>
</dbReference>
<feature type="compositionally biased region" description="Basic and acidic residues" evidence="4">
    <location>
        <begin position="830"/>
        <end position="841"/>
    </location>
</feature>
<feature type="region of interest" description="Disordered" evidence="4">
    <location>
        <begin position="1121"/>
        <end position="1140"/>
    </location>
</feature>
<sequence length="1140" mass="128571">MAAVRALNDDEVFNEMKKMADEEFNIEKAKIVRQESLNIEATFERKIKQAEVQKRIAQSNQINKSRLRVLQARQQMLDELFDEARSKLTSVSKDSSQYPALLQDLVLQGFYSLMETNVKIQCRKEDVSLVEKAIAEAVTAYEESMGDKINATIDEENIPSSNAGGVILSGLNGKIKVNNTLEARLNILEDGPICVCSFMSTYHRPRKPVVAGRDESDDDPSTESFVLFGTEFPEPTEKQRRQGIEDPGKFQPVWNQEVTDEKGRRRFHGAFTGGFSAGYYNTVGSKEGWQPSTFVSSRSTRQEHQKGARPEDFMDEEDLEEIANARKLVATEEFDLLGGTERELSRKREMDQLAEKEGGILGAQAFQDFVVPSKDPIGVKLLLKMGWRPGQGVGARISAAKRRKLAMEESDQSDEELDADITFAPRDSAIIVFAQKRDTFGLGFDPYKNVPDMANVKRARAERANNESSGKDSGYNKVGFGVGVLDDDDDDDVYDNTSNNYTTELYDAGFDEEEHITIGRGRKQASHTSQAKRHKESRHSSKRVGFDGRVPIPGFEHGANDVLQEKWFPPPQVPTGFKPIHVFSEPGPKPEKKDTTVEQAGHQNRPPDLSFEERGNLLGEKPIETRSVFDYVSSRSKDRLDNLLSGITASVSNVDKTRLNNIPKVDKKDALNALRGFLPFGENIKKQARYRTYLEGQAGLLNDDGSPVVSMDIPEGLTYDEAHKELDEFIKAARIFRPISAMMSSRFTSASPANAPQIQGSEGGLRTESEWKKEKDEREKREQQQKEHAPKIESQEAQAAAMKMFGKLTRTTKPFYPSRLVCKRFNVKNPHPDHQGDEGSNRRTQAGGKQPLSKESVKSIMNNNTLDDFTTTDIANDPLMQAVIPKPSERAQQEVPAAQNTETAVVNATPTAQEGKEEAPLNYERPSMDIFKAIFEDSDDEEEEADEIEPTSMAVDQPMGLNVTRAKSDEEDDLIGPPLPPPEEEAKPVFRPMFKKRSRQKEDSGSSRPVHAGPMSFISSEEHIVEPFTPSSSERKNREHKRSRHEDSDHNNSDERKRSSSRSRHHKKESKKKKRKSDRSRSREARHKKSKKRRHSDDDEMDEIAERLVYDDSLWVEKPTAKPINESHSSRARPKAYDMW</sequence>
<dbReference type="GO" id="GO:0005634">
    <property type="term" value="C:nucleus"/>
    <property type="evidence" value="ECO:0007669"/>
    <property type="project" value="TreeGrafter"/>
</dbReference>
<evidence type="ECO:0000256" key="2">
    <source>
        <dbReference type="ARBA" id="ARBA00022448"/>
    </source>
</evidence>
<reference evidence="6" key="1">
    <citation type="submission" date="2020-12" db="EMBL/GenBank/DDBJ databases">
        <title>Metabolic potential, ecology and presence of endohyphal bacteria is reflected in genomic diversity of Mucoromycotina.</title>
        <authorList>
            <person name="Muszewska A."/>
            <person name="Okrasinska A."/>
            <person name="Steczkiewicz K."/>
            <person name="Drgas O."/>
            <person name="Orlowska M."/>
            <person name="Perlinska-Lenart U."/>
            <person name="Aleksandrzak-Piekarczyk T."/>
            <person name="Szatraj K."/>
            <person name="Zielenkiewicz U."/>
            <person name="Pilsyk S."/>
            <person name="Malc E."/>
            <person name="Mieczkowski P."/>
            <person name="Kruszewska J.S."/>
            <person name="Biernat P."/>
            <person name="Pawlowska J."/>
        </authorList>
    </citation>
    <scope>NUCLEOTIDE SEQUENCE</scope>
    <source>
        <strain evidence="6">WA0000051536</strain>
    </source>
</reference>
<dbReference type="GO" id="GO:0006397">
    <property type="term" value="P:mRNA processing"/>
    <property type="evidence" value="ECO:0007669"/>
    <property type="project" value="InterPro"/>
</dbReference>
<keyword evidence="2" id="KW-0813">Transport</keyword>
<dbReference type="Gene3D" id="6.10.250.1620">
    <property type="match status" value="1"/>
</dbReference>
<evidence type="ECO:0000259" key="5">
    <source>
        <dbReference type="PROSITE" id="PS50174"/>
    </source>
</evidence>
<dbReference type="GO" id="GO:0033178">
    <property type="term" value="C:proton-transporting two-sector ATPase complex, catalytic domain"/>
    <property type="evidence" value="ECO:0007669"/>
    <property type="project" value="InterPro"/>
</dbReference>
<dbReference type="InterPro" id="IPR011666">
    <property type="entry name" value="DUF1604"/>
</dbReference>
<dbReference type="GO" id="GO:0003723">
    <property type="term" value="F:RNA binding"/>
    <property type="evidence" value="ECO:0007669"/>
    <property type="project" value="TreeGrafter"/>
</dbReference>